<keyword evidence="1" id="KW-0472">Membrane</keyword>
<feature type="transmembrane region" description="Helical" evidence="1">
    <location>
        <begin position="367"/>
        <end position="388"/>
    </location>
</feature>
<feature type="domain" description="Apple" evidence="2">
    <location>
        <begin position="236"/>
        <end position="325"/>
    </location>
</feature>
<dbReference type="Pfam" id="PF00024">
    <property type="entry name" value="PAN_1"/>
    <property type="match status" value="1"/>
</dbReference>
<dbReference type="InterPro" id="IPR003609">
    <property type="entry name" value="Pan_app"/>
</dbReference>
<name>A0A8B6EJ22_MYTGA</name>
<dbReference type="InterPro" id="IPR016187">
    <property type="entry name" value="CTDL_fold"/>
</dbReference>
<dbReference type="CDD" id="cd00037">
    <property type="entry name" value="CLECT"/>
    <property type="match status" value="1"/>
</dbReference>
<evidence type="ECO:0000259" key="2">
    <source>
        <dbReference type="PROSITE" id="PS50948"/>
    </source>
</evidence>
<evidence type="ECO:0000313" key="3">
    <source>
        <dbReference type="EMBL" id="VDI35552.1"/>
    </source>
</evidence>
<dbReference type="SUPFAM" id="SSF56436">
    <property type="entry name" value="C-type lectin-like"/>
    <property type="match status" value="1"/>
</dbReference>
<protein>
    <recommendedName>
        <fullName evidence="2">Apple domain-containing protein</fullName>
    </recommendedName>
</protein>
<dbReference type="EMBL" id="UYJE01005247">
    <property type="protein sequence ID" value="VDI35552.1"/>
    <property type="molecule type" value="Genomic_DNA"/>
</dbReference>
<keyword evidence="1" id="KW-1133">Transmembrane helix</keyword>
<evidence type="ECO:0000313" key="4">
    <source>
        <dbReference type="Proteomes" id="UP000596742"/>
    </source>
</evidence>
<comment type="caution">
    <text evidence="3">The sequence shown here is derived from an EMBL/GenBank/DDBJ whole genome shotgun (WGS) entry which is preliminary data.</text>
</comment>
<dbReference type="Proteomes" id="UP000596742">
    <property type="component" value="Unassembled WGS sequence"/>
</dbReference>
<proteinExistence type="predicted"/>
<reference evidence="3" key="1">
    <citation type="submission" date="2018-11" db="EMBL/GenBank/DDBJ databases">
        <authorList>
            <person name="Alioto T."/>
            <person name="Alioto T."/>
        </authorList>
    </citation>
    <scope>NUCLEOTIDE SEQUENCE</scope>
</reference>
<dbReference type="OrthoDB" id="10276444at2759"/>
<dbReference type="InterPro" id="IPR016186">
    <property type="entry name" value="C-type_lectin-like/link_sf"/>
</dbReference>
<evidence type="ECO:0000256" key="1">
    <source>
        <dbReference type="SAM" id="Phobius"/>
    </source>
</evidence>
<sequence length="472" mass="53599">MSTGEKTSQFCADLNGTLLYMTTGFQESLMHMFRESQLTANKDEVLTWTKHRVNKQRYDEGKTYFSEFPLSDDVQSVDESTLCIYAIFYLTNDTVGWVPLDCNDNLKTMGCCHFGMICPDCVNATLYEEAVTWYTAENYCAKEGGSLVNLTHSNGIYKSFEKTAWISSGLTKFWTGHYASGNIVKNFKISKMDYFDEVVNNQTGCVYLIVKRQNKSFPKYQLATDSCNGATYGFICMKPTHEFYFDRIENMILDSNVLKYDGQSYTITECQDQCIEMIKNGFACNGFGYNRANSSCRFTELRFPSVIQQYVWQFSSDWDTVDRTLVHATDNEDRITLSYSYNSNDQATSHGDNADDHLAATVTGKTFAVFACIVVTVAGVAVIGSIIIKIMKITQHGDSSCAINDSHYGEDVSLSKFKPVVCGIINKNNFINRPPESFQLRRIAVSERHCSYVPHMYHLEYIENPSYSSFDF</sequence>
<dbReference type="AlphaFoldDB" id="A0A8B6EJ22"/>
<accession>A0A8B6EJ22</accession>
<dbReference type="SUPFAM" id="SSF57414">
    <property type="entry name" value="Hairpin loop containing domain-like"/>
    <property type="match status" value="1"/>
</dbReference>
<keyword evidence="1" id="KW-0812">Transmembrane</keyword>
<dbReference type="Gene3D" id="3.10.100.10">
    <property type="entry name" value="Mannose-Binding Protein A, subunit A"/>
    <property type="match status" value="1"/>
</dbReference>
<keyword evidence="4" id="KW-1185">Reference proteome</keyword>
<organism evidence="3 4">
    <name type="scientific">Mytilus galloprovincialis</name>
    <name type="common">Mediterranean mussel</name>
    <dbReference type="NCBI Taxonomy" id="29158"/>
    <lineage>
        <taxon>Eukaryota</taxon>
        <taxon>Metazoa</taxon>
        <taxon>Spiralia</taxon>
        <taxon>Lophotrochozoa</taxon>
        <taxon>Mollusca</taxon>
        <taxon>Bivalvia</taxon>
        <taxon>Autobranchia</taxon>
        <taxon>Pteriomorphia</taxon>
        <taxon>Mytilida</taxon>
        <taxon>Mytiloidea</taxon>
        <taxon>Mytilidae</taxon>
        <taxon>Mytilinae</taxon>
        <taxon>Mytilus</taxon>
    </lineage>
</organism>
<gene>
    <name evidence="3" type="ORF">MGAL_10B036904</name>
</gene>
<dbReference type="PROSITE" id="PS50948">
    <property type="entry name" value="PAN"/>
    <property type="match status" value="1"/>
</dbReference>